<dbReference type="CDD" id="cd00056">
    <property type="entry name" value="ENDO3c"/>
    <property type="match status" value="1"/>
</dbReference>
<dbReference type="InterPro" id="IPR029119">
    <property type="entry name" value="MutY_C"/>
</dbReference>
<keyword evidence="12" id="KW-0234">DNA repair</keyword>
<evidence type="ECO:0000256" key="10">
    <source>
        <dbReference type="ARBA" id="ARBA00023004"/>
    </source>
</evidence>
<dbReference type="InterPro" id="IPR004035">
    <property type="entry name" value="Endouclease-III_FeS-bd_BS"/>
</dbReference>
<dbReference type="GO" id="GO:0046872">
    <property type="term" value="F:metal ion binding"/>
    <property type="evidence" value="ECO:0007669"/>
    <property type="project" value="UniProtKB-UniRule"/>
</dbReference>
<keyword evidence="7" id="KW-0479">Metal-binding</keyword>
<name>A0A2A4BAX3_9SPHN</name>
<evidence type="ECO:0000313" key="16">
    <source>
        <dbReference type="EMBL" id="PCD04784.1"/>
    </source>
</evidence>
<evidence type="ECO:0000259" key="15">
    <source>
        <dbReference type="SMART" id="SM00478"/>
    </source>
</evidence>
<dbReference type="GO" id="GO:0032357">
    <property type="term" value="F:oxidized purine DNA binding"/>
    <property type="evidence" value="ECO:0007669"/>
    <property type="project" value="TreeGrafter"/>
</dbReference>
<dbReference type="InterPro" id="IPR011257">
    <property type="entry name" value="DNA_glycosylase"/>
</dbReference>
<dbReference type="GO" id="GO:0006298">
    <property type="term" value="P:mismatch repair"/>
    <property type="evidence" value="ECO:0007669"/>
    <property type="project" value="TreeGrafter"/>
</dbReference>
<dbReference type="PROSITE" id="PS01155">
    <property type="entry name" value="ENDONUCLEASE_III_2"/>
    <property type="match status" value="1"/>
</dbReference>
<comment type="cofactor">
    <cofactor evidence="14">
        <name>[4Fe-4S] cluster</name>
        <dbReference type="ChEBI" id="CHEBI:49883"/>
    </cofactor>
    <text evidence="14">Binds 1 [4Fe-4S] cluster.</text>
</comment>
<dbReference type="Pfam" id="PF14815">
    <property type="entry name" value="NUDIX_4"/>
    <property type="match status" value="1"/>
</dbReference>
<dbReference type="InterPro" id="IPR023170">
    <property type="entry name" value="HhH_base_excis_C"/>
</dbReference>
<evidence type="ECO:0000256" key="14">
    <source>
        <dbReference type="RuleBase" id="RU365096"/>
    </source>
</evidence>
<dbReference type="GO" id="GO:0034039">
    <property type="term" value="F:8-oxo-7,8-dihydroguanine DNA N-glycosylase activity"/>
    <property type="evidence" value="ECO:0007669"/>
    <property type="project" value="TreeGrafter"/>
</dbReference>
<dbReference type="PANTHER" id="PTHR42944">
    <property type="entry name" value="ADENINE DNA GLYCOSYLASE"/>
    <property type="match status" value="1"/>
</dbReference>
<keyword evidence="11" id="KW-0411">Iron-sulfur</keyword>
<evidence type="ECO:0000256" key="11">
    <source>
        <dbReference type="ARBA" id="ARBA00023014"/>
    </source>
</evidence>
<evidence type="ECO:0000256" key="5">
    <source>
        <dbReference type="ARBA" id="ARBA00022023"/>
    </source>
</evidence>
<keyword evidence="13 14" id="KW-0326">Glycosidase</keyword>
<dbReference type="EMBL" id="NWMW01000001">
    <property type="protein sequence ID" value="PCD04784.1"/>
    <property type="molecule type" value="Genomic_DNA"/>
</dbReference>
<dbReference type="EC" id="3.2.2.31" evidence="4 14"/>
<dbReference type="GO" id="GO:0035485">
    <property type="term" value="F:adenine/guanine mispair binding"/>
    <property type="evidence" value="ECO:0007669"/>
    <property type="project" value="TreeGrafter"/>
</dbReference>
<comment type="caution">
    <text evidence="16">The sequence shown here is derived from an EMBL/GenBank/DDBJ whole genome shotgun (WGS) entry which is preliminary data.</text>
</comment>
<comment type="function">
    <text evidence="2">Adenine glycosylase active on G-A mispairs. MutY also corrects error-prone DNA synthesis past GO lesions which are due to the oxidatively damaged form of guanine: 7,8-dihydro-8-oxoguanine (8-oxo-dGTP).</text>
</comment>
<dbReference type="InterPro" id="IPR044298">
    <property type="entry name" value="MIG/MutY"/>
</dbReference>
<dbReference type="GO" id="GO:0051539">
    <property type="term" value="F:4 iron, 4 sulfur cluster binding"/>
    <property type="evidence" value="ECO:0007669"/>
    <property type="project" value="UniProtKB-UniRule"/>
</dbReference>
<sequence>MLAWYDGAARVLPWRAPPGSAPPDPYRVWLSEIMLQQTQVATVIPYFERWTARWPDFASLAAADDAEVMSMWAGLGYYARARNLLKGARAVVAEHGGRLPDTEAALLTIPGIGPYTAAAIAAIAFGRRAVVVDGNVERVVARLFAIPTPMPAAKPAIRAATDTITPDTRAGDFAQAMMDLGARICTPRSPKCLFCPIAAGCTARIEGEPERYPVKAAKKARPLRQGTMFWLTNANRVWLVRRPDKGLLGGMRALPTGPWEAEPPVLADAPTAANWRMLDTVATHGFTHFELVCALAAARWDGQTALAPGEWWPIADLESAGLPTVFAKAARLFREDGACGG</sequence>
<dbReference type="InterPro" id="IPR000445">
    <property type="entry name" value="HhH_motif"/>
</dbReference>
<dbReference type="SUPFAM" id="SSF55811">
    <property type="entry name" value="Nudix"/>
    <property type="match status" value="1"/>
</dbReference>
<evidence type="ECO:0000256" key="8">
    <source>
        <dbReference type="ARBA" id="ARBA00022763"/>
    </source>
</evidence>
<evidence type="ECO:0000313" key="17">
    <source>
        <dbReference type="Proteomes" id="UP000218366"/>
    </source>
</evidence>
<dbReference type="InterPro" id="IPR004036">
    <property type="entry name" value="Endonuclease-III-like_CS2"/>
</dbReference>
<dbReference type="OrthoDB" id="9802365at2"/>
<dbReference type="SMART" id="SM00478">
    <property type="entry name" value="ENDO3c"/>
    <property type="match status" value="1"/>
</dbReference>
<organism evidence="16 17">
    <name type="scientific">Sphingomonas spermidinifaciens</name>
    <dbReference type="NCBI Taxonomy" id="1141889"/>
    <lineage>
        <taxon>Bacteria</taxon>
        <taxon>Pseudomonadati</taxon>
        <taxon>Pseudomonadota</taxon>
        <taxon>Alphaproteobacteria</taxon>
        <taxon>Sphingomonadales</taxon>
        <taxon>Sphingomonadaceae</taxon>
        <taxon>Sphingomonas</taxon>
    </lineage>
</organism>
<dbReference type="Pfam" id="PF00730">
    <property type="entry name" value="HhH-GPD"/>
    <property type="match status" value="1"/>
</dbReference>
<evidence type="ECO:0000256" key="9">
    <source>
        <dbReference type="ARBA" id="ARBA00022801"/>
    </source>
</evidence>
<dbReference type="Gene3D" id="1.10.1670.10">
    <property type="entry name" value="Helix-hairpin-Helix base-excision DNA repair enzymes (C-terminal)"/>
    <property type="match status" value="1"/>
</dbReference>
<dbReference type="CDD" id="cd03431">
    <property type="entry name" value="NUDIX_DNA_Glycosylase_C-MutY"/>
    <property type="match status" value="1"/>
</dbReference>
<evidence type="ECO:0000256" key="4">
    <source>
        <dbReference type="ARBA" id="ARBA00012045"/>
    </source>
</evidence>
<comment type="catalytic activity">
    <reaction evidence="1 14">
        <text>Hydrolyzes free adenine bases from 7,8-dihydro-8-oxoguanine:adenine mismatched double-stranded DNA, leaving an apurinic site.</text>
        <dbReference type="EC" id="3.2.2.31"/>
    </reaction>
</comment>
<dbReference type="PANTHER" id="PTHR42944:SF1">
    <property type="entry name" value="ADENINE DNA GLYCOSYLASE"/>
    <property type="match status" value="1"/>
</dbReference>
<evidence type="ECO:0000256" key="1">
    <source>
        <dbReference type="ARBA" id="ARBA00000843"/>
    </source>
</evidence>
<gene>
    <name evidence="16" type="primary">mutY</name>
    <name evidence="16" type="ORF">COC42_07665</name>
</gene>
<dbReference type="PROSITE" id="PS00764">
    <property type="entry name" value="ENDONUCLEASE_III_1"/>
    <property type="match status" value="1"/>
</dbReference>
<dbReference type="NCBIfam" id="TIGR01084">
    <property type="entry name" value="mutY"/>
    <property type="match status" value="1"/>
</dbReference>
<dbReference type="InterPro" id="IPR005760">
    <property type="entry name" value="A/G_AdeGlyc_MutY"/>
</dbReference>
<keyword evidence="10 14" id="KW-0408">Iron</keyword>
<evidence type="ECO:0000256" key="13">
    <source>
        <dbReference type="ARBA" id="ARBA00023295"/>
    </source>
</evidence>
<dbReference type="InterPro" id="IPR015797">
    <property type="entry name" value="NUDIX_hydrolase-like_dom_sf"/>
</dbReference>
<reference evidence="16 17" key="1">
    <citation type="submission" date="2017-09" db="EMBL/GenBank/DDBJ databases">
        <title>Sphingomonas spermidinifaciens 9NM-10, whole genome shotgun sequence.</title>
        <authorList>
            <person name="Feng G."/>
            <person name="Zhu H."/>
        </authorList>
    </citation>
    <scope>NUCLEOTIDE SEQUENCE [LARGE SCALE GENOMIC DNA]</scope>
    <source>
        <strain evidence="16 17">9NM-10</strain>
    </source>
</reference>
<keyword evidence="9" id="KW-0378">Hydrolase</keyword>
<dbReference type="FunFam" id="1.10.340.30:FF:000002">
    <property type="entry name" value="Adenine DNA glycosylase"/>
    <property type="match status" value="1"/>
</dbReference>
<evidence type="ECO:0000256" key="6">
    <source>
        <dbReference type="ARBA" id="ARBA00022485"/>
    </source>
</evidence>
<dbReference type="Gene3D" id="1.10.340.30">
    <property type="entry name" value="Hypothetical protein, domain 2"/>
    <property type="match status" value="1"/>
</dbReference>
<dbReference type="InterPro" id="IPR003265">
    <property type="entry name" value="HhH-GPD_domain"/>
</dbReference>
<evidence type="ECO:0000256" key="3">
    <source>
        <dbReference type="ARBA" id="ARBA00008343"/>
    </source>
</evidence>
<keyword evidence="8 14" id="KW-0227">DNA damage</keyword>
<feature type="domain" description="HhH-GPD" evidence="15">
    <location>
        <begin position="34"/>
        <end position="183"/>
    </location>
</feature>
<dbReference type="Proteomes" id="UP000218366">
    <property type="component" value="Unassembled WGS sequence"/>
</dbReference>
<keyword evidence="17" id="KW-1185">Reference proteome</keyword>
<dbReference type="GO" id="GO:0006284">
    <property type="term" value="P:base-excision repair"/>
    <property type="evidence" value="ECO:0007669"/>
    <property type="project" value="UniProtKB-UniRule"/>
</dbReference>
<evidence type="ECO:0000256" key="7">
    <source>
        <dbReference type="ARBA" id="ARBA00022723"/>
    </source>
</evidence>
<evidence type="ECO:0000256" key="12">
    <source>
        <dbReference type="ARBA" id="ARBA00023204"/>
    </source>
</evidence>
<accession>A0A2A4BAX3</accession>
<dbReference type="SUPFAM" id="SSF48150">
    <property type="entry name" value="DNA-glycosylase"/>
    <property type="match status" value="1"/>
</dbReference>
<dbReference type="Pfam" id="PF00633">
    <property type="entry name" value="HHH"/>
    <property type="match status" value="1"/>
</dbReference>
<dbReference type="GO" id="GO:0000701">
    <property type="term" value="F:purine-specific mismatch base pair DNA N-glycosylase activity"/>
    <property type="evidence" value="ECO:0007669"/>
    <property type="project" value="UniProtKB-EC"/>
</dbReference>
<keyword evidence="6" id="KW-0004">4Fe-4S</keyword>
<protein>
    <recommendedName>
        <fullName evidence="5 14">Adenine DNA glycosylase</fullName>
        <ecNumber evidence="4 14">3.2.2.31</ecNumber>
    </recommendedName>
</protein>
<dbReference type="Gene3D" id="3.90.79.10">
    <property type="entry name" value="Nucleoside Triphosphate Pyrophosphohydrolase"/>
    <property type="match status" value="1"/>
</dbReference>
<evidence type="ECO:0000256" key="2">
    <source>
        <dbReference type="ARBA" id="ARBA00002933"/>
    </source>
</evidence>
<proteinExistence type="inferred from homology"/>
<comment type="similarity">
    <text evidence="3 14">Belongs to the Nth/MutY family.</text>
</comment>
<dbReference type="AlphaFoldDB" id="A0A2A4BAX3"/>